<protein>
    <submittedName>
        <fullName evidence="1">Uncharacterized protein</fullName>
    </submittedName>
</protein>
<dbReference type="PATRIC" id="fig|28084.5.peg.824"/>
<evidence type="ECO:0000313" key="4">
    <source>
        <dbReference type="Proteomes" id="UP000277577"/>
    </source>
</evidence>
<dbReference type="EMBL" id="LR134173">
    <property type="protein sequence ID" value="VEB39350.1"/>
    <property type="molecule type" value="Genomic_DNA"/>
</dbReference>
<sequence length="444" mass="51086">MPNPFFVFLKKKHTVPKVTSYTDTEQTKELQLLVASGNKAQYRKREKDFNEEGFKFRLTKGIVYEIRDEGEKIEVKVAVQVKGFTLTWYFWTTDGLDQFPQEFRDKLFNAASKVQREEVEGGCDLYLRGSDELHGKLMHHLKAEFWQNHNHYRLKDNKFYTPMEFNQHMFGLASTEIYQEFFEEGEIEALCEQFAQFYKKWIAKEGSGPSLEEEYFNDPAQKLDLEDLIELELFAHQQEPCRINLSELKVDYEKARMEIERIVREGLTTEKLGVLLEKVDQEYNELVAFRKIGGSRGLTPEITDSSIIKGSRYQVSPGRDDKLKKELPDVPKWAYSVQAAVEKAKAFILDDAKKRLAVPEKVITDSMSLTEAHEVGVANKGDNGAKTEKMLEAARETEPSKPKLGAAFAKSIDASFLDILQKENESAKKTKIASLTEVQTVFRI</sequence>
<organism evidence="1 3">
    <name type="scientific">Legionella cherrii</name>
    <dbReference type="NCBI Taxonomy" id="28084"/>
    <lineage>
        <taxon>Bacteria</taxon>
        <taxon>Pseudomonadati</taxon>
        <taxon>Pseudomonadota</taxon>
        <taxon>Gammaproteobacteria</taxon>
        <taxon>Legionellales</taxon>
        <taxon>Legionellaceae</taxon>
        <taxon>Legionella</taxon>
    </lineage>
</organism>
<evidence type="ECO:0000313" key="3">
    <source>
        <dbReference type="Proteomes" id="UP000054921"/>
    </source>
</evidence>
<dbReference type="RefSeq" id="WP_051544447.1">
    <property type="nucleotide sequence ID" value="NZ_CAAAIT010000003.1"/>
</dbReference>
<evidence type="ECO:0000313" key="1">
    <source>
        <dbReference type="EMBL" id="KTC82504.1"/>
    </source>
</evidence>
<reference evidence="2 4" key="2">
    <citation type="submission" date="2018-12" db="EMBL/GenBank/DDBJ databases">
        <authorList>
            <consortium name="Pathogen Informatics"/>
        </authorList>
    </citation>
    <scope>NUCLEOTIDE SEQUENCE [LARGE SCALE GENOMIC DNA]</scope>
    <source>
        <strain evidence="2 4">NCTC11976</strain>
    </source>
</reference>
<dbReference type="EMBL" id="LNXW01000009">
    <property type="protein sequence ID" value="KTC82504.1"/>
    <property type="molecule type" value="Genomic_DNA"/>
</dbReference>
<accession>A0A0W0SGA7</accession>
<dbReference type="Proteomes" id="UP000054921">
    <property type="component" value="Unassembled WGS sequence"/>
</dbReference>
<gene>
    <name evidence="1" type="ORF">Lche_0768</name>
    <name evidence="2" type="ORF">NCTC11976_03204</name>
</gene>
<keyword evidence="4" id="KW-1185">Reference proteome</keyword>
<dbReference type="STRING" id="28084.Lche_0768"/>
<dbReference type="Proteomes" id="UP000277577">
    <property type="component" value="Chromosome"/>
</dbReference>
<evidence type="ECO:0000313" key="2">
    <source>
        <dbReference type="EMBL" id="VEB39350.1"/>
    </source>
</evidence>
<name>A0A0W0SGA7_9GAMM</name>
<dbReference type="OrthoDB" id="5633541at2"/>
<reference evidence="1 3" key="1">
    <citation type="submission" date="2015-11" db="EMBL/GenBank/DDBJ databases">
        <title>Genomic analysis of 38 Legionella species identifies large and diverse effector repertoires.</title>
        <authorList>
            <person name="Burstein D."/>
            <person name="Amaro F."/>
            <person name="Zusman T."/>
            <person name="Lifshitz Z."/>
            <person name="Cohen O."/>
            <person name="Gilbert J.A."/>
            <person name="Pupko T."/>
            <person name="Shuman H.A."/>
            <person name="Segal G."/>
        </authorList>
    </citation>
    <scope>NUCLEOTIDE SEQUENCE [LARGE SCALE GENOMIC DNA]</scope>
    <source>
        <strain evidence="1 3">ORW</strain>
    </source>
</reference>
<proteinExistence type="predicted"/>
<dbReference type="AlphaFoldDB" id="A0A0W0SGA7"/>